<dbReference type="InterPro" id="IPR016032">
    <property type="entry name" value="Sig_transdc_resp-reg_C-effctor"/>
</dbReference>
<keyword evidence="6" id="KW-1185">Reference proteome</keyword>
<dbReference type="EMBL" id="BAAAZO010000011">
    <property type="protein sequence ID" value="GAA3630349.1"/>
    <property type="molecule type" value="Genomic_DNA"/>
</dbReference>
<evidence type="ECO:0000259" key="4">
    <source>
        <dbReference type="PROSITE" id="PS50043"/>
    </source>
</evidence>
<evidence type="ECO:0000256" key="3">
    <source>
        <dbReference type="ARBA" id="ARBA00023163"/>
    </source>
</evidence>
<dbReference type="InterPro" id="IPR039420">
    <property type="entry name" value="WalR-like"/>
</dbReference>
<dbReference type="PROSITE" id="PS50043">
    <property type="entry name" value="HTH_LUXR_2"/>
    <property type="match status" value="1"/>
</dbReference>
<keyword evidence="2" id="KW-0238">DNA-binding</keyword>
<evidence type="ECO:0000313" key="6">
    <source>
        <dbReference type="Proteomes" id="UP001501074"/>
    </source>
</evidence>
<sequence length="225" mass="24700">MSRAQVAPYLVEVAPVPRVSQVRIVLVAADPLSQAGVEGMLAEHPRLRLVPVSRAGDAHLIVLVAPRPDPQIADVVRAATRARPLPVLAVLDTPGDEAQERLSALGVVACLWRSDISAQRLVAEITDVHALVTHPVSHRRLAARLVHDLDEHRRLHAPDAAESAPHGREADVLRLLAEGLAIPEIARRLQYSERTVQKTLFAVTSRLRLRNRTQAMAYAWRKGVL</sequence>
<dbReference type="Proteomes" id="UP001501074">
    <property type="component" value="Unassembled WGS sequence"/>
</dbReference>
<gene>
    <name evidence="5" type="ORF">GCM10022223_55070</name>
</gene>
<dbReference type="PANTHER" id="PTHR43214">
    <property type="entry name" value="TWO-COMPONENT RESPONSE REGULATOR"/>
    <property type="match status" value="1"/>
</dbReference>
<dbReference type="RefSeq" id="WP_231486086.1">
    <property type="nucleotide sequence ID" value="NZ_BAAAZO010000011.1"/>
</dbReference>
<keyword evidence="1" id="KW-0805">Transcription regulation</keyword>
<dbReference type="Pfam" id="PF00196">
    <property type="entry name" value="GerE"/>
    <property type="match status" value="1"/>
</dbReference>
<protein>
    <submittedName>
        <fullName evidence="5">LuxR C-terminal-related transcriptional regulator</fullName>
    </submittedName>
</protein>
<dbReference type="SUPFAM" id="SSF46894">
    <property type="entry name" value="C-terminal effector domain of the bipartite response regulators"/>
    <property type="match status" value="1"/>
</dbReference>
<keyword evidence="3" id="KW-0804">Transcription</keyword>
<dbReference type="Gene3D" id="3.40.50.2300">
    <property type="match status" value="1"/>
</dbReference>
<evidence type="ECO:0000256" key="1">
    <source>
        <dbReference type="ARBA" id="ARBA00023015"/>
    </source>
</evidence>
<organism evidence="5 6">
    <name type="scientific">Kineosporia mesophila</name>
    <dbReference type="NCBI Taxonomy" id="566012"/>
    <lineage>
        <taxon>Bacteria</taxon>
        <taxon>Bacillati</taxon>
        <taxon>Actinomycetota</taxon>
        <taxon>Actinomycetes</taxon>
        <taxon>Kineosporiales</taxon>
        <taxon>Kineosporiaceae</taxon>
        <taxon>Kineosporia</taxon>
    </lineage>
</organism>
<dbReference type="InterPro" id="IPR000792">
    <property type="entry name" value="Tscrpt_reg_LuxR_C"/>
</dbReference>
<dbReference type="SMART" id="SM00421">
    <property type="entry name" value="HTH_LUXR"/>
    <property type="match status" value="1"/>
</dbReference>
<name>A0ABP7AE94_9ACTN</name>
<reference evidence="6" key="1">
    <citation type="journal article" date="2019" name="Int. J. Syst. Evol. Microbiol.">
        <title>The Global Catalogue of Microorganisms (GCM) 10K type strain sequencing project: providing services to taxonomists for standard genome sequencing and annotation.</title>
        <authorList>
            <consortium name="The Broad Institute Genomics Platform"/>
            <consortium name="The Broad Institute Genome Sequencing Center for Infectious Disease"/>
            <person name="Wu L."/>
            <person name="Ma J."/>
        </authorList>
    </citation>
    <scope>NUCLEOTIDE SEQUENCE [LARGE SCALE GENOMIC DNA]</scope>
    <source>
        <strain evidence="6">JCM 16902</strain>
    </source>
</reference>
<evidence type="ECO:0000256" key="2">
    <source>
        <dbReference type="ARBA" id="ARBA00023125"/>
    </source>
</evidence>
<accession>A0ABP7AE94</accession>
<dbReference type="CDD" id="cd06170">
    <property type="entry name" value="LuxR_C_like"/>
    <property type="match status" value="1"/>
</dbReference>
<evidence type="ECO:0000313" key="5">
    <source>
        <dbReference type="EMBL" id="GAA3630349.1"/>
    </source>
</evidence>
<comment type="caution">
    <text evidence="5">The sequence shown here is derived from an EMBL/GenBank/DDBJ whole genome shotgun (WGS) entry which is preliminary data.</text>
</comment>
<proteinExistence type="predicted"/>
<dbReference type="PANTHER" id="PTHR43214:SF24">
    <property type="entry name" value="TRANSCRIPTIONAL REGULATORY PROTEIN NARL-RELATED"/>
    <property type="match status" value="1"/>
</dbReference>
<feature type="domain" description="HTH luxR-type" evidence="4">
    <location>
        <begin position="160"/>
        <end position="223"/>
    </location>
</feature>